<keyword evidence="8" id="KW-0106">Calcium</keyword>
<evidence type="ECO:0000256" key="6">
    <source>
        <dbReference type="ARBA" id="ARBA00022723"/>
    </source>
</evidence>
<dbReference type="InterPro" id="IPR036444">
    <property type="entry name" value="PLipase_A2_dom_sf"/>
</dbReference>
<dbReference type="GO" id="GO:0005576">
    <property type="term" value="C:extracellular region"/>
    <property type="evidence" value="ECO:0007669"/>
    <property type="project" value="UniProtKB-SubCell"/>
</dbReference>
<dbReference type="CTD" id="35665"/>
<evidence type="ECO:0000256" key="5">
    <source>
        <dbReference type="ARBA" id="ARBA00022525"/>
    </source>
</evidence>
<evidence type="ECO:0000259" key="14">
    <source>
        <dbReference type="Pfam" id="PF05826"/>
    </source>
</evidence>
<dbReference type="SUPFAM" id="SSF48619">
    <property type="entry name" value="Phospholipase A2, PLA2"/>
    <property type="match status" value="1"/>
</dbReference>
<evidence type="ECO:0000256" key="7">
    <source>
        <dbReference type="ARBA" id="ARBA00022801"/>
    </source>
</evidence>
<evidence type="ECO:0000256" key="12">
    <source>
        <dbReference type="ARBA" id="ARBA00029903"/>
    </source>
</evidence>
<evidence type="ECO:0000256" key="1">
    <source>
        <dbReference type="ARBA" id="ARBA00001913"/>
    </source>
</evidence>
<evidence type="ECO:0000256" key="2">
    <source>
        <dbReference type="ARBA" id="ARBA00004613"/>
    </source>
</evidence>
<evidence type="ECO:0000256" key="13">
    <source>
        <dbReference type="SAM" id="SignalP"/>
    </source>
</evidence>
<dbReference type="GO" id="GO:0050482">
    <property type="term" value="P:arachidonate secretion"/>
    <property type="evidence" value="ECO:0007669"/>
    <property type="project" value="InterPro"/>
</dbReference>
<evidence type="ECO:0000256" key="8">
    <source>
        <dbReference type="ARBA" id="ARBA00022837"/>
    </source>
</evidence>
<evidence type="ECO:0000313" key="16">
    <source>
        <dbReference type="EMBL" id="JAD10057.1"/>
    </source>
</evidence>
<keyword evidence="6" id="KW-0479">Metal-binding</keyword>
<keyword evidence="11" id="KW-1015">Disulfide bond</keyword>
<gene>
    <name evidence="15" type="primary">PA2_0</name>
    <name evidence="16" type="synonym">PA2_1</name>
    <name evidence="16" type="ORF">g.3297</name>
    <name evidence="15" type="ORF">g.3298</name>
</gene>
<dbReference type="GO" id="GO:0006644">
    <property type="term" value="P:phospholipid metabolic process"/>
    <property type="evidence" value="ECO:0007669"/>
    <property type="project" value="InterPro"/>
</dbReference>
<keyword evidence="9" id="KW-0442">Lipid degradation</keyword>
<keyword evidence="13" id="KW-0732">Signal</keyword>
<protein>
    <recommendedName>
        <fullName evidence="4">Phospholipase A2</fullName>
        <ecNumber evidence="3">3.1.1.4</ecNumber>
    </recommendedName>
    <alternativeName>
        <fullName evidence="12">Phosphatidylcholine 2-acylhydrolase</fullName>
    </alternativeName>
</protein>
<evidence type="ECO:0000256" key="9">
    <source>
        <dbReference type="ARBA" id="ARBA00022963"/>
    </source>
</evidence>
<sequence>MNRFQNYIIILLLATAVGAFHEESVFEDEDIYNQALPTVPSTGITVPGTKWCGPGNTAADYNDLGIQRETDTCCRQHDHCEEILESKQSLYGLNNSDLFPIMKCTCEQIFLNCLQSIDNMFANTLGRVYFGTRKKCFANGYPIVRCKQHQNGTYRQRCILYEVDKQQPKIWQFYDMPFYSYKR</sequence>
<dbReference type="InterPro" id="IPR033113">
    <property type="entry name" value="PLA2_histidine"/>
</dbReference>
<dbReference type="EMBL" id="GBXI01004235">
    <property type="protein sequence ID" value="JAD10057.1"/>
    <property type="molecule type" value="Transcribed_RNA"/>
</dbReference>
<dbReference type="Gene3D" id="1.20.90.10">
    <property type="entry name" value="Phospholipase A2 domain"/>
    <property type="match status" value="1"/>
</dbReference>
<dbReference type="OrthoDB" id="10059604at2759"/>
<dbReference type="GO" id="GO:0016042">
    <property type="term" value="P:lipid catabolic process"/>
    <property type="evidence" value="ECO:0007669"/>
    <property type="project" value="UniProtKB-KW"/>
</dbReference>
<feature type="chain" id="PRO_5011029412" description="Phospholipase A2" evidence="13">
    <location>
        <begin position="20"/>
        <end position="183"/>
    </location>
</feature>
<feature type="signal peptide" evidence="13">
    <location>
        <begin position="1"/>
        <end position="19"/>
    </location>
</feature>
<evidence type="ECO:0000313" key="15">
    <source>
        <dbReference type="EMBL" id="JAD06609.1"/>
    </source>
</evidence>
<dbReference type="EMBL" id="GBXI01007683">
    <property type="protein sequence ID" value="JAD06609.1"/>
    <property type="molecule type" value="Transcribed_RNA"/>
</dbReference>
<evidence type="ECO:0000256" key="10">
    <source>
        <dbReference type="ARBA" id="ARBA00023098"/>
    </source>
</evidence>
<dbReference type="PROSITE" id="PS00118">
    <property type="entry name" value="PA2_HIS"/>
    <property type="match status" value="1"/>
</dbReference>
<comment type="subcellular location">
    <subcellularLocation>
        <location evidence="2">Secreted</location>
    </subcellularLocation>
</comment>
<keyword evidence="10" id="KW-0443">Lipid metabolism</keyword>
<dbReference type="GO" id="GO:0004623">
    <property type="term" value="F:phospholipase A2 activity"/>
    <property type="evidence" value="ECO:0007669"/>
    <property type="project" value="UniProtKB-EC"/>
</dbReference>
<dbReference type="EC" id="3.1.1.4" evidence="3"/>
<reference evidence="15" key="2">
    <citation type="journal article" date="2015" name="Gigascience">
        <title>Reconstructing a comprehensive transcriptome assembly of a white-pupal translocated strain of the pest fruit fly Bactrocera cucurbitae.</title>
        <authorList>
            <person name="Sim S.B."/>
            <person name="Calla B."/>
            <person name="Hall B."/>
            <person name="DeRego T."/>
            <person name="Geib S.M."/>
        </authorList>
    </citation>
    <scope>NUCLEOTIDE SEQUENCE</scope>
</reference>
<feature type="domain" description="Phospholipase A2-like central" evidence="14">
    <location>
        <begin position="46"/>
        <end position="138"/>
    </location>
</feature>
<name>A0A0A1X5K6_ZEUCU</name>
<keyword evidence="7" id="KW-0378">Hydrolase</keyword>
<dbReference type="InterPro" id="IPR016090">
    <property type="entry name" value="PLA2-like_dom"/>
</dbReference>
<proteinExistence type="predicted"/>
<evidence type="ECO:0000256" key="4">
    <source>
        <dbReference type="ARBA" id="ARBA00021721"/>
    </source>
</evidence>
<dbReference type="PANTHER" id="PTHR12253">
    <property type="entry name" value="RH14732P"/>
    <property type="match status" value="1"/>
</dbReference>
<organism evidence="15">
    <name type="scientific">Zeugodacus cucurbitae</name>
    <name type="common">Melon fruit fly</name>
    <name type="synonym">Bactrocera cucurbitae</name>
    <dbReference type="NCBI Taxonomy" id="28588"/>
    <lineage>
        <taxon>Eukaryota</taxon>
        <taxon>Metazoa</taxon>
        <taxon>Ecdysozoa</taxon>
        <taxon>Arthropoda</taxon>
        <taxon>Hexapoda</taxon>
        <taxon>Insecta</taxon>
        <taxon>Pterygota</taxon>
        <taxon>Neoptera</taxon>
        <taxon>Endopterygota</taxon>
        <taxon>Diptera</taxon>
        <taxon>Brachycera</taxon>
        <taxon>Muscomorpha</taxon>
        <taxon>Tephritoidea</taxon>
        <taxon>Tephritidae</taxon>
        <taxon>Zeugodacus</taxon>
        <taxon>Zeugodacus</taxon>
    </lineage>
</organism>
<keyword evidence="5" id="KW-0964">Secreted</keyword>
<accession>A0A0A1X5K6</accession>
<comment type="cofactor">
    <cofactor evidence="1">
        <name>Ca(2+)</name>
        <dbReference type="ChEBI" id="CHEBI:29108"/>
    </cofactor>
</comment>
<dbReference type="FunFam" id="1.20.90.10:FF:000002">
    <property type="entry name" value="Phospholipase A2 group III"/>
    <property type="match status" value="1"/>
</dbReference>
<dbReference type="AlphaFoldDB" id="A0A0A1X5K6"/>
<dbReference type="GeneID" id="105216823"/>
<dbReference type="Pfam" id="PF05826">
    <property type="entry name" value="Phospholip_A2_2"/>
    <property type="match status" value="1"/>
</dbReference>
<evidence type="ECO:0000256" key="3">
    <source>
        <dbReference type="ARBA" id="ARBA00013278"/>
    </source>
</evidence>
<reference evidence="15" key="1">
    <citation type="submission" date="2014-11" db="EMBL/GenBank/DDBJ databases">
        <authorList>
            <person name="Geib S."/>
        </authorList>
    </citation>
    <scope>NUCLEOTIDE SEQUENCE</scope>
</reference>
<dbReference type="GO" id="GO:0046872">
    <property type="term" value="F:metal ion binding"/>
    <property type="evidence" value="ECO:0007669"/>
    <property type="project" value="UniProtKB-KW"/>
</dbReference>
<evidence type="ECO:0000256" key="11">
    <source>
        <dbReference type="ARBA" id="ARBA00023157"/>
    </source>
</evidence>